<reference evidence="2 3" key="2">
    <citation type="submission" date="2024-07" db="EMBL/GenBank/DDBJ databases">
        <authorList>
            <person name="Akdeniz Z."/>
        </authorList>
    </citation>
    <scope>NUCLEOTIDE SEQUENCE [LARGE SCALE GENOMIC DNA]</scope>
</reference>
<dbReference type="EMBL" id="CAXDID020000425">
    <property type="protein sequence ID" value="CAL6090173.1"/>
    <property type="molecule type" value="Genomic_DNA"/>
</dbReference>
<proteinExistence type="predicted"/>
<evidence type="ECO:0000313" key="2">
    <source>
        <dbReference type="EMBL" id="CAL6090173.1"/>
    </source>
</evidence>
<gene>
    <name evidence="1" type="ORF">HINF_LOCUS60976</name>
    <name evidence="2" type="ORF">HINF_LOCUS65184</name>
</gene>
<organism evidence="1">
    <name type="scientific">Hexamita inflata</name>
    <dbReference type="NCBI Taxonomy" id="28002"/>
    <lineage>
        <taxon>Eukaryota</taxon>
        <taxon>Metamonada</taxon>
        <taxon>Diplomonadida</taxon>
        <taxon>Hexamitidae</taxon>
        <taxon>Hexamitinae</taxon>
        <taxon>Hexamita</taxon>
    </lineage>
</organism>
<sequence length="209" mass="25384">MLVSWNQIFGLNRKSNVDSDLVFERDTKVKLTLLALIIVDGLWESLLEDIIDYPLDGFKKIIEVESGLDKVKMLFKLKLCQKQYVIYIINLHYIHQMNFVTELRLQKSMGCKLQWIVVYQYKRFHTRLSQERRHKTKFQYKYQYNNCAVSDTCSLVKILNIIRQLKQQLFVFHFYTRQIQKFFIQRNYERAIGRFCFQKQVYNNGLYNY</sequence>
<comment type="caution">
    <text evidence="1">The sequence shown here is derived from an EMBL/GenBank/DDBJ whole genome shotgun (WGS) entry which is preliminary data.</text>
</comment>
<evidence type="ECO:0000313" key="1">
    <source>
        <dbReference type="EMBL" id="CAI9973331.1"/>
    </source>
</evidence>
<keyword evidence="3" id="KW-1185">Reference proteome</keyword>
<evidence type="ECO:0000313" key="3">
    <source>
        <dbReference type="Proteomes" id="UP001642409"/>
    </source>
</evidence>
<dbReference type="AlphaFoldDB" id="A0AA86V243"/>
<reference evidence="1" key="1">
    <citation type="submission" date="2023-06" db="EMBL/GenBank/DDBJ databases">
        <authorList>
            <person name="Kurt Z."/>
        </authorList>
    </citation>
    <scope>NUCLEOTIDE SEQUENCE</scope>
</reference>
<protein>
    <submittedName>
        <fullName evidence="2">Hypothetical_protein</fullName>
    </submittedName>
</protein>
<accession>A0AA86V243</accession>
<dbReference type="EMBL" id="CATOUU010001120">
    <property type="protein sequence ID" value="CAI9973331.1"/>
    <property type="molecule type" value="Genomic_DNA"/>
</dbReference>
<name>A0AA86V243_9EUKA</name>
<dbReference type="Proteomes" id="UP001642409">
    <property type="component" value="Unassembled WGS sequence"/>
</dbReference>